<evidence type="ECO:0000256" key="4">
    <source>
        <dbReference type="ARBA" id="ARBA00022989"/>
    </source>
</evidence>
<dbReference type="EMBL" id="JBHMAA010000019">
    <property type="protein sequence ID" value="MFB9950711.1"/>
    <property type="molecule type" value="Genomic_DNA"/>
</dbReference>
<evidence type="ECO:0000313" key="8">
    <source>
        <dbReference type="Proteomes" id="UP001589692"/>
    </source>
</evidence>
<feature type="transmembrane region" description="Helical" evidence="6">
    <location>
        <begin position="88"/>
        <end position="107"/>
    </location>
</feature>
<dbReference type="Pfam" id="PF02653">
    <property type="entry name" value="BPD_transp_2"/>
    <property type="match status" value="1"/>
</dbReference>
<dbReference type="PANTHER" id="PTHR43370">
    <property type="entry name" value="SUGAR ABC TRANSPORTER INTEGRAL MEMBRANE PROTEIN-RELATED"/>
    <property type="match status" value="1"/>
</dbReference>
<sequence length="314" mass="32317">MTAFGDFLNLALSSLTPILIAALFSRYAERSGATNIAIDGTMLLSAFAALAVAYGTGNAWLGLVAAISAGMLCAAFLALFALGLQCNLIIAGIAFNMLATGLSYLLLRSIFDAAGNFSPIDVSLLPRVDIGTLSSVLVIGGMLKNQSILVYLVLALVVGQMVLLDRSAFAVRVRAVGDTEDAAAAVGIRVWLVRTVALVVSGAGAGVAGAYLSLSSVGSFNPFLTGGLGFIAFSAVIFGRATSPGIILAAVLFATFSALVIVLQGTGVLNQQLLQALPYATTIAALALHGAINRRRDRFETTDTSSMPVIVPRG</sequence>
<dbReference type="RefSeq" id="WP_377263349.1">
    <property type="nucleotide sequence ID" value="NZ_JBHMAA010000019.1"/>
</dbReference>
<feature type="transmembrane region" description="Helical" evidence="6">
    <location>
        <begin position="246"/>
        <end position="267"/>
    </location>
</feature>
<feature type="transmembrane region" description="Helical" evidence="6">
    <location>
        <begin position="36"/>
        <end position="54"/>
    </location>
</feature>
<comment type="caution">
    <text evidence="7">The sequence shown here is derived from an EMBL/GenBank/DDBJ whole genome shotgun (WGS) entry which is preliminary data.</text>
</comment>
<dbReference type="Proteomes" id="UP001589692">
    <property type="component" value="Unassembled WGS sequence"/>
</dbReference>
<name>A0ABV6AJC1_9HYPH</name>
<evidence type="ECO:0000313" key="7">
    <source>
        <dbReference type="EMBL" id="MFB9950711.1"/>
    </source>
</evidence>
<organism evidence="7 8">
    <name type="scientific">Rhizobium puerariae</name>
    <dbReference type="NCBI Taxonomy" id="1585791"/>
    <lineage>
        <taxon>Bacteria</taxon>
        <taxon>Pseudomonadati</taxon>
        <taxon>Pseudomonadota</taxon>
        <taxon>Alphaproteobacteria</taxon>
        <taxon>Hyphomicrobiales</taxon>
        <taxon>Rhizobiaceae</taxon>
        <taxon>Rhizobium/Agrobacterium group</taxon>
        <taxon>Rhizobium</taxon>
    </lineage>
</organism>
<feature type="transmembrane region" description="Helical" evidence="6">
    <location>
        <begin position="60"/>
        <end position="81"/>
    </location>
</feature>
<keyword evidence="3 6" id="KW-0812">Transmembrane</keyword>
<dbReference type="CDD" id="cd06580">
    <property type="entry name" value="TM_PBP1_transp_TpRbsC_like"/>
    <property type="match status" value="1"/>
</dbReference>
<feature type="transmembrane region" description="Helical" evidence="6">
    <location>
        <begin position="148"/>
        <end position="164"/>
    </location>
</feature>
<evidence type="ECO:0000256" key="3">
    <source>
        <dbReference type="ARBA" id="ARBA00022692"/>
    </source>
</evidence>
<gene>
    <name evidence="7" type="ORF">ACFFP0_17800</name>
</gene>
<keyword evidence="2" id="KW-1003">Cell membrane</keyword>
<accession>A0ABV6AJC1</accession>
<keyword evidence="4 6" id="KW-1133">Transmembrane helix</keyword>
<evidence type="ECO:0000256" key="2">
    <source>
        <dbReference type="ARBA" id="ARBA00022475"/>
    </source>
</evidence>
<reference evidence="7 8" key="1">
    <citation type="submission" date="2024-09" db="EMBL/GenBank/DDBJ databases">
        <authorList>
            <person name="Sun Q."/>
            <person name="Mori K."/>
        </authorList>
    </citation>
    <scope>NUCLEOTIDE SEQUENCE [LARGE SCALE GENOMIC DNA]</scope>
    <source>
        <strain evidence="7 8">TBRC 4938</strain>
    </source>
</reference>
<evidence type="ECO:0000256" key="5">
    <source>
        <dbReference type="ARBA" id="ARBA00023136"/>
    </source>
</evidence>
<feature type="transmembrane region" description="Helical" evidence="6">
    <location>
        <begin position="191"/>
        <end position="214"/>
    </location>
</feature>
<evidence type="ECO:0000256" key="6">
    <source>
        <dbReference type="SAM" id="Phobius"/>
    </source>
</evidence>
<comment type="subcellular location">
    <subcellularLocation>
        <location evidence="1">Cell membrane</location>
        <topology evidence="1">Multi-pass membrane protein</topology>
    </subcellularLocation>
</comment>
<dbReference type="InterPro" id="IPR001851">
    <property type="entry name" value="ABC_transp_permease"/>
</dbReference>
<feature type="transmembrane region" description="Helical" evidence="6">
    <location>
        <begin position="6"/>
        <end position="24"/>
    </location>
</feature>
<proteinExistence type="predicted"/>
<protein>
    <submittedName>
        <fullName evidence="7">ABC transporter permease</fullName>
    </submittedName>
</protein>
<dbReference type="PANTHER" id="PTHR43370:SF1">
    <property type="entry name" value="GUANOSINE ABC TRANSPORTER PERMEASE PROTEIN NUPQ"/>
    <property type="match status" value="1"/>
</dbReference>
<feature type="transmembrane region" description="Helical" evidence="6">
    <location>
        <begin position="220"/>
        <end position="239"/>
    </location>
</feature>
<evidence type="ECO:0000256" key="1">
    <source>
        <dbReference type="ARBA" id="ARBA00004651"/>
    </source>
</evidence>
<feature type="transmembrane region" description="Helical" evidence="6">
    <location>
        <begin position="273"/>
        <end position="292"/>
    </location>
</feature>
<keyword evidence="5 6" id="KW-0472">Membrane</keyword>
<keyword evidence="8" id="KW-1185">Reference proteome</keyword>